<feature type="compositionally biased region" description="Low complexity" evidence="1">
    <location>
        <begin position="13"/>
        <end position="30"/>
    </location>
</feature>
<evidence type="ECO:0000256" key="1">
    <source>
        <dbReference type="SAM" id="MobiDB-lite"/>
    </source>
</evidence>
<dbReference type="EMBL" id="JAOQAZ010000003">
    <property type="protein sequence ID" value="KAJ4268399.1"/>
    <property type="molecule type" value="Genomic_DNA"/>
</dbReference>
<comment type="caution">
    <text evidence="2">The sequence shown here is derived from an EMBL/GenBank/DDBJ whole genome shotgun (WGS) entry which is preliminary data.</text>
</comment>
<feature type="compositionally biased region" description="Polar residues" evidence="1">
    <location>
        <begin position="1"/>
        <end position="12"/>
    </location>
</feature>
<evidence type="ECO:0000313" key="3">
    <source>
        <dbReference type="Proteomes" id="UP001152049"/>
    </source>
</evidence>
<feature type="compositionally biased region" description="Polar residues" evidence="1">
    <location>
        <begin position="147"/>
        <end position="159"/>
    </location>
</feature>
<feature type="compositionally biased region" description="Basic residues" evidence="1">
    <location>
        <begin position="31"/>
        <end position="40"/>
    </location>
</feature>
<reference evidence="2" key="1">
    <citation type="submission" date="2022-09" db="EMBL/GenBank/DDBJ databases">
        <title>Fusarium specimens isolated from Avocado Roots.</title>
        <authorList>
            <person name="Stajich J."/>
            <person name="Roper C."/>
            <person name="Heimlech-Rivalta G."/>
        </authorList>
    </citation>
    <scope>NUCLEOTIDE SEQUENCE</scope>
    <source>
        <strain evidence="2">CF00136</strain>
    </source>
</reference>
<evidence type="ECO:0000313" key="2">
    <source>
        <dbReference type="EMBL" id="KAJ4268399.1"/>
    </source>
</evidence>
<feature type="region of interest" description="Disordered" evidence="1">
    <location>
        <begin position="1"/>
        <end position="159"/>
    </location>
</feature>
<feature type="compositionally biased region" description="Polar residues" evidence="1">
    <location>
        <begin position="61"/>
        <end position="77"/>
    </location>
</feature>
<name>A0A9W8VMN0_9HYPO</name>
<sequence length="243" mass="26690">MAPPRQQDTTALATSSHAKSQQQQSSSKNAKSTRSKKTKKRAEPVPTSAPRQPDEIEEAETTTIPSTQAPSIPTPSKQKPKRVESSDADDDDSDDAESVYLSDEDEEDSYDDESSSDESTDSGDSVEDLPPRQLARRSTTERDVKNASGSPFTITQTRSETTRWITTQNNGGMTRGTRSFNEQTTMHDQNVNGQRPRTNRNSVSFNMSINVDMSFNGLVTGRNLGFSGGSLSYAWNRRNTQGG</sequence>
<dbReference type="OrthoDB" id="5104722at2759"/>
<dbReference type="AlphaFoldDB" id="A0A9W8VMN0"/>
<feature type="compositionally biased region" description="Acidic residues" evidence="1">
    <location>
        <begin position="86"/>
        <end position="127"/>
    </location>
</feature>
<gene>
    <name evidence="2" type="ORF">NW762_002462</name>
</gene>
<accession>A0A9W8VMN0</accession>
<protein>
    <submittedName>
        <fullName evidence="2">Uncharacterized protein</fullName>
    </submittedName>
</protein>
<organism evidence="2 3">
    <name type="scientific">Fusarium torreyae</name>
    <dbReference type="NCBI Taxonomy" id="1237075"/>
    <lineage>
        <taxon>Eukaryota</taxon>
        <taxon>Fungi</taxon>
        <taxon>Dikarya</taxon>
        <taxon>Ascomycota</taxon>
        <taxon>Pezizomycotina</taxon>
        <taxon>Sordariomycetes</taxon>
        <taxon>Hypocreomycetidae</taxon>
        <taxon>Hypocreales</taxon>
        <taxon>Nectriaceae</taxon>
        <taxon>Fusarium</taxon>
    </lineage>
</organism>
<keyword evidence="3" id="KW-1185">Reference proteome</keyword>
<proteinExistence type="predicted"/>
<dbReference type="Proteomes" id="UP001152049">
    <property type="component" value="Unassembled WGS sequence"/>
</dbReference>